<sequence>MFGLFKKKTEIEKLQEQYQKLMKEAFDLSKINRSASDEKYAEADKIQKKIESLAN</sequence>
<feature type="coiled-coil region" evidence="1">
    <location>
        <begin position="4"/>
        <end position="31"/>
    </location>
</feature>
<accession>A0ABX1GQ71</accession>
<proteinExistence type="predicted"/>
<evidence type="ECO:0000256" key="1">
    <source>
        <dbReference type="SAM" id="Coils"/>
    </source>
</evidence>
<gene>
    <name evidence="2" type="ORF">HCU67_08960</name>
</gene>
<dbReference type="EMBL" id="JAAWWL010000002">
    <property type="protein sequence ID" value="NKI32068.1"/>
    <property type="molecule type" value="Genomic_DNA"/>
</dbReference>
<dbReference type="InterPro" id="IPR045493">
    <property type="entry name" value="DUF6435"/>
</dbReference>
<keyword evidence="3" id="KW-1185">Reference proteome</keyword>
<protein>
    <submittedName>
        <fullName evidence="2">Lacal_2735 family protein</fullName>
    </submittedName>
</protein>
<dbReference type="NCBIfam" id="NF033487">
    <property type="entry name" value="Lacal_2735_fam"/>
    <property type="match status" value="1"/>
</dbReference>
<dbReference type="RefSeq" id="WP_168552292.1">
    <property type="nucleotide sequence ID" value="NZ_JAAWWL010000002.1"/>
</dbReference>
<dbReference type="Proteomes" id="UP000718451">
    <property type="component" value="Unassembled WGS sequence"/>
</dbReference>
<name>A0ABX1GQ71_9FLAO</name>
<dbReference type="Pfam" id="PF20027">
    <property type="entry name" value="DUF6435"/>
    <property type="match status" value="1"/>
</dbReference>
<keyword evidence="1" id="KW-0175">Coiled coil</keyword>
<reference evidence="2 3" key="1">
    <citation type="submission" date="2020-04" db="EMBL/GenBank/DDBJ databases">
        <authorList>
            <person name="Yoon J."/>
        </authorList>
    </citation>
    <scope>NUCLEOTIDE SEQUENCE [LARGE SCALE GENOMIC DNA]</scope>
    <source>
        <strain evidence="2 3">DJ-13</strain>
    </source>
</reference>
<evidence type="ECO:0000313" key="2">
    <source>
        <dbReference type="EMBL" id="NKI32068.1"/>
    </source>
</evidence>
<comment type="caution">
    <text evidence="2">The sequence shown here is derived from an EMBL/GenBank/DDBJ whole genome shotgun (WGS) entry which is preliminary data.</text>
</comment>
<organism evidence="2 3">
    <name type="scientific">Croceivirga thetidis</name>
    <dbReference type="NCBI Taxonomy" id="2721623"/>
    <lineage>
        <taxon>Bacteria</taxon>
        <taxon>Pseudomonadati</taxon>
        <taxon>Bacteroidota</taxon>
        <taxon>Flavobacteriia</taxon>
        <taxon>Flavobacteriales</taxon>
        <taxon>Flavobacteriaceae</taxon>
        <taxon>Croceivirga</taxon>
    </lineage>
</organism>
<evidence type="ECO:0000313" key="3">
    <source>
        <dbReference type="Proteomes" id="UP000718451"/>
    </source>
</evidence>